<sequence>MTLRLRTLVSLLAHAFRPASSSPPLAPAHARGLLRGAACAMLLLCPLGGAAAQEPQKMAVAGVRVEGNTLLPEHTVRALTADLAGSQRSLDELNAAAARVQQAYRDAGYGGVVVFIPPQQSGDGQIVMRVVEGKLANVRVTGNEHFDTANVRAGLPHLREGTTPLVRAIDRDIQLANDNPAKHLKVTLAAGARSGEIDASVDVTDVDPLQYLVGYNNTGTPLTGRHRLSLGVQHANLFGRDHVGTLQFQTSPEDPDKVKIFSASYRVPLYAQAASVDAYVAHSSVSIATAIATLGTLAFTGKGTMAGVRLNRYLDRLGEYDHQVTLGLDWRDYEDTCSFGDFGRDQCGTAAVDVTTIPLSIAYVGQKQGAELAYGVNLSASVNAGGSARNTYEAARIGGKRHYAITRMTAFAERRLSSILSLNGRLELQYSPHRLISAERYGVGGVNSVRGYREREASGDLGLLARIELAATVPNLADKLRVQPYLFIDHGRVRNHGDLACGVGTSTTCSLSSVGIGTRFGWNRRLSASLDLGRALRQGSATAKGDVRGHVAVNLAF</sequence>
<evidence type="ECO:0000313" key="8">
    <source>
        <dbReference type="Proteomes" id="UP001198602"/>
    </source>
</evidence>
<dbReference type="Gene3D" id="2.40.160.50">
    <property type="entry name" value="membrane protein fhac: a member of the omp85/tpsb transporter family"/>
    <property type="match status" value="1"/>
</dbReference>
<dbReference type="RefSeq" id="WP_225237951.1">
    <property type="nucleotide sequence ID" value="NZ_JAHYBX010000001.1"/>
</dbReference>
<keyword evidence="8" id="KW-1185">Reference proteome</keyword>
<organism evidence="7 8">
    <name type="scientific">Massilia hydrophila</name>
    <dbReference type="NCBI Taxonomy" id="3044279"/>
    <lineage>
        <taxon>Bacteria</taxon>
        <taxon>Pseudomonadati</taxon>
        <taxon>Pseudomonadota</taxon>
        <taxon>Betaproteobacteria</taxon>
        <taxon>Burkholderiales</taxon>
        <taxon>Oxalobacteraceae</taxon>
        <taxon>Telluria group</taxon>
        <taxon>Massilia</taxon>
    </lineage>
</organism>
<accession>A0ABS7Y7F4</accession>
<dbReference type="InterPro" id="IPR013686">
    <property type="entry name" value="Polypept-transport_assoc_ShlB"/>
</dbReference>
<comment type="caution">
    <text evidence="7">The sequence shown here is derived from an EMBL/GenBank/DDBJ whole genome shotgun (WGS) entry which is preliminary data.</text>
</comment>
<proteinExistence type="predicted"/>
<dbReference type="PANTHER" id="PTHR34597:SF6">
    <property type="entry name" value="BLR6126 PROTEIN"/>
    <property type="match status" value="1"/>
</dbReference>
<dbReference type="InterPro" id="IPR005565">
    <property type="entry name" value="Hemolysn_activator_HlyB_C"/>
</dbReference>
<reference evidence="7 8" key="1">
    <citation type="submission" date="2021-07" db="EMBL/GenBank/DDBJ databases">
        <title>Characterization of Violacein-producing bacteria and related species.</title>
        <authorList>
            <person name="Wilson H.S."/>
            <person name="De Leon M.E."/>
        </authorList>
    </citation>
    <scope>NUCLEOTIDE SEQUENCE [LARGE SCALE GENOMIC DNA]</scope>
    <source>
        <strain evidence="7 8">HSC-2F05</strain>
    </source>
</reference>
<dbReference type="Pfam" id="PF03865">
    <property type="entry name" value="ShlB"/>
    <property type="match status" value="1"/>
</dbReference>
<keyword evidence="4" id="KW-0175">Coiled coil</keyword>
<evidence type="ECO:0000256" key="4">
    <source>
        <dbReference type="SAM" id="Coils"/>
    </source>
</evidence>
<gene>
    <name evidence="7" type="ORF">LE190_06710</name>
</gene>
<dbReference type="Proteomes" id="UP001198602">
    <property type="component" value="Unassembled WGS sequence"/>
</dbReference>
<evidence type="ECO:0000313" key="7">
    <source>
        <dbReference type="EMBL" id="MCA1855616.1"/>
    </source>
</evidence>
<evidence type="ECO:0000259" key="5">
    <source>
        <dbReference type="Pfam" id="PF03865"/>
    </source>
</evidence>
<keyword evidence="2" id="KW-0812">Transmembrane</keyword>
<name>A0ABS7Y7F4_9BURK</name>
<keyword evidence="1" id="KW-0472">Membrane</keyword>
<dbReference type="PANTHER" id="PTHR34597">
    <property type="entry name" value="SLR1661 PROTEIN"/>
    <property type="match status" value="1"/>
</dbReference>
<dbReference type="EMBL" id="JAHYBX010000001">
    <property type="protein sequence ID" value="MCA1855616.1"/>
    <property type="molecule type" value="Genomic_DNA"/>
</dbReference>
<protein>
    <recommendedName>
        <fullName evidence="9">ShlB/FhaC/HecB family hemolysin secretion/activation protein</fullName>
    </recommendedName>
</protein>
<evidence type="ECO:0000259" key="6">
    <source>
        <dbReference type="Pfam" id="PF08479"/>
    </source>
</evidence>
<evidence type="ECO:0008006" key="9">
    <source>
        <dbReference type="Google" id="ProtNLM"/>
    </source>
</evidence>
<evidence type="ECO:0000256" key="1">
    <source>
        <dbReference type="ARBA" id="ARBA00022452"/>
    </source>
</evidence>
<feature type="domain" description="Haemolysin activator HlyB C-terminal" evidence="5">
    <location>
        <begin position="197"/>
        <end position="498"/>
    </location>
</feature>
<dbReference type="Gene3D" id="3.10.20.310">
    <property type="entry name" value="membrane protein fhac"/>
    <property type="match status" value="1"/>
</dbReference>
<feature type="domain" description="Polypeptide-transport-associated ShlB-type" evidence="6">
    <location>
        <begin position="60"/>
        <end position="133"/>
    </location>
</feature>
<evidence type="ECO:0000256" key="2">
    <source>
        <dbReference type="ARBA" id="ARBA00022692"/>
    </source>
</evidence>
<evidence type="ECO:0000256" key="3">
    <source>
        <dbReference type="ARBA" id="ARBA00023237"/>
    </source>
</evidence>
<keyword evidence="3" id="KW-0998">Cell outer membrane</keyword>
<dbReference type="Pfam" id="PF08479">
    <property type="entry name" value="POTRA_2"/>
    <property type="match status" value="1"/>
</dbReference>
<dbReference type="InterPro" id="IPR051544">
    <property type="entry name" value="TPS_OM_transporter"/>
</dbReference>
<keyword evidence="1" id="KW-1134">Transmembrane beta strand</keyword>
<feature type="coiled-coil region" evidence="4">
    <location>
        <begin position="76"/>
        <end position="103"/>
    </location>
</feature>